<proteinExistence type="predicted"/>
<keyword evidence="3" id="KW-1185">Reference proteome</keyword>
<evidence type="ECO:0008006" key="4">
    <source>
        <dbReference type="Google" id="ProtNLM"/>
    </source>
</evidence>
<dbReference type="EMBL" id="PDJE01000001">
    <property type="protein sequence ID" value="PFG29251.1"/>
    <property type="molecule type" value="Genomic_DNA"/>
</dbReference>
<sequence length="184" mass="18153">MRRHVLAPALIALVALGLAGCAAADDEAGPRETPSVPQSLAPSATDVAVDEQNADEICEAESASGDADTCVLKNTEIEGSIVFDGTRVVKLINTTVTGEAKIIGAESVVVTDSDVAGDLEMLANTDAVVTTSTVGATLTVDGGKSGTVSANEVHGDLNCSGNGAVKGEGNAVSGSAANQCAALG</sequence>
<reference evidence="2 3" key="1">
    <citation type="submission" date="2017-10" db="EMBL/GenBank/DDBJ databases">
        <title>Sequencing the genomes of 1000 actinobacteria strains.</title>
        <authorList>
            <person name="Klenk H.-P."/>
        </authorList>
    </citation>
    <scope>NUCLEOTIDE SEQUENCE [LARGE SCALE GENOMIC DNA]</scope>
    <source>
        <strain evidence="2 3">DSM 21798</strain>
    </source>
</reference>
<protein>
    <recommendedName>
        <fullName evidence="4">DUF3060 family protein</fullName>
    </recommendedName>
</protein>
<keyword evidence="1" id="KW-0732">Signal</keyword>
<comment type="caution">
    <text evidence="2">The sequence shown here is derived from an EMBL/GenBank/DDBJ whole genome shotgun (WGS) entry which is preliminary data.</text>
</comment>
<evidence type="ECO:0000313" key="2">
    <source>
        <dbReference type="EMBL" id="PFG29251.1"/>
    </source>
</evidence>
<accession>A0A2A9DS88</accession>
<feature type="signal peptide" evidence="1">
    <location>
        <begin position="1"/>
        <end position="24"/>
    </location>
</feature>
<dbReference type="Proteomes" id="UP000221369">
    <property type="component" value="Unassembled WGS sequence"/>
</dbReference>
<dbReference type="PROSITE" id="PS51257">
    <property type="entry name" value="PROKAR_LIPOPROTEIN"/>
    <property type="match status" value="1"/>
</dbReference>
<evidence type="ECO:0000313" key="3">
    <source>
        <dbReference type="Proteomes" id="UP000221369"/>
    </source>
</evidence>
<organism evidence="2 3">
    <name type="scientific">Paramicrobacterium agarici</name>
    <dbReference type="NCBI Taxonomy" id="630514"/>
    <lineage>
        <taxon>Bacteria</taxon>
        <taxon>Bacillati</taxon>
        <taxon>Actinomycetota</taxon>
        <taxon>Actinomycetes</taxon>
        <taxon>Micrococcales</taxon>
        <taxon>Microbacteriaceae</taxon>
        <taxon>Paramicrobacterium</taxon>
    </lineage>
</organism>
<feature type="chain" id="PRO_5012653885" description="DUF3060 family protein" evidence="1">
    <location>
        <begin position="25"/>
        <end position="184"/>
    </location>
</feature>
<dbReference type="RefSeq" id="WP_098405857.1">
    <property type="nucleotide sequence ID" value="NZ_PDJE01000001.1"/>
</dbReference>
<dbReference type="AlphaFoldDB" id="A0A2A9DS88"/>
<gene>
    <name evidence="2" type="ORF">ATJ78_0151</name>
</gene>
<evidence type="ECO:0000256" key="1">
    <source>
        <dbReference type="SAM" id="SignalP"/>
    </source>
</evidence>
<name>A0A2A9DS88_9MICO</name>